<organism evidence="3 4">
    <name type="scientific">Talaromyces atroroseus</name>
    <dbReference type="NCBI Taxonomy" id="1441469"/>
    <lineage>
        <taxon>Eukaryota</taxon>
        <taxon>Fungi</taxon>
        <taxon>Dikarya</taxon>
        <taxon>Ascomycota</taxon>
        <taxon>Pezizomycotina</taxon>
        <taxon>Eurotiomycetes</taxon>
        <taxon>Eurotiomycetidae</taxon>
        <taxon>Eurotiales</taxon>
        <taxon>Trichocomaceae</taxon>
        <taxon>Talaromyces</taxon>
        <taxon>Talaromyces sect. Trachyspermi</taxon>
    </lineage>
</organism>
<dbReference type="Pfam" id="PF02458">
    <property type="entry name" value="Transferase"/>
    <property type="match status" value="1"/>
</dbReference>
<evidence type="ECO:0000313" key="3">
    <source>
        <dbReference type="EMBL" id="OKL58156.1"/>
    </source>
</evidence>
<keyword evidence="4" id="KW-1185">Reference proteome</keyword>
<reference evidence="3 4" key="1">
    <citation type="submission" date="2015-06" db="EMBL/GenBank/DDBJ databases">
        <title>Talaromyces atroroseus IBT 11181 draft genome.</title>
        <authorList>
            <person name="Rasmussen K.B."/>
            <person name="Rasmussen S."/>
            <person name="Petersen B."/>
            <person name="Sicheritz-Ponten T."/>
            <person name="Mortensen U.H."/>
            <person name="Thrane U."/>
        </authorList>
    </citation>
    <scope>NUCLEOTIDE SEQUENCE [LARGE SCALE GENOMIC DNA]</scope>
    <source>
        <strain evidence="3 4">IBT 11181</strain>
    </source>
</reference>
<dbReference type="RefSeq" id="XP_020118277.1">
    <property type="nucleotide sequence ID" value="XM_020269147.1"/>
</dbReference>
<dbReference type="GeneID" id="31006582"/>
<evidence type="ECO:0000313" key="4">
    <source>
        <dbReference type="Proteomes" id="UP000214365"/>
    </source>
</evidence>
<keyword evidence="1" id="KW-0808">Transferase</keyword>
<evidence type="ECO:0000256" key="2">
    <source>
        <dbReference type="SAM" id="MobiDB-lite"/>
    </source>
</evidence>
<dbReference type="PANTHER" id="PTHR31642">
    <property type="entry name" value="TRICHOTHECENE 3-O-ACETYLTRANSFERASE"/>
    <property type="match status" value="1"/>
</dbReference>
<dbReference type="InterPro" id="IPR023213">
    <property type="entry name" value="CAT-like_dom_sf"/>
</dbReference>
<feature type="region of interest" description="Disordered" evidence="2">
    <location>
        <begin position="403"/>
        <end position="429"/>
    </location>
</feature>
<proteinExistence type="predicted"/>
<gene>
    <name evidence="3" type="ORF">UA08_06827</name>
</gene>
<dbReference type="GO" id="GO:0016747">
    <property type="term" value="F:acyltransferase activity, transferring groups other than amino-acyl groups"/>
    <property type="evidence" value="ECO:0007669"/>
    <property type="project" value="TreeGrafter"/>
</dbReference>
<sequence>MESSIPLHSFDNTHFLRSLIICMTFHFDDTFNVDELHESLKALLQKEDWKKLGGRILQRGYNRYGVRLVRPYEYGRVSVRFSEACFNMSIKDHALASKMFHQTDGPSVHPGVEQIRPLCTDGNGATSFKEYIGKSIPQISLRVVTFTDGTLISVTWPHTMTDGRGWADVFRAWCAMLAKKPASIPRFMGYDLDNLEEFGFDQDIERSVLEPEKRPLSALPARLVRQTANIFLDHKMESRVFCLPADTIEELDSKTTDNMTSFYWVTEADVVKGWATNVICSHMGSSNRRVCIHSFFDLRDKLTDRFPAVGAFIQNATFPYLTQLRAIDLVHGPFGDTAVAVRKSCLQQGTPEQLAATAKLLRTSGMRDRYPVLGDPDGYHVYFLDWSNSGLLNAIDFSSAVEESSDADSDDTSIRPAGDDKDKADKGKPSHFQVDIVSKSDLYRQDVFNLYGRDRGGNYWFGAVLHRKAMGRLEAEMARLQHARA</sequence>
<dbReference type="PANTHER" id="PTHR31642:SF310">
    <property type="entry name" value="FATTY ALCOHOL:CAFFEOYL-COA ACYLTRANSFERASE"/>
    <property type="match status" value="1"/>
</dbReference>
<dbReference type="InterPro" id="IPR050317">
    <property type="entry name" value="Plant_Fungal_Acyltransferase"/>
</dbReference>
<evidence type="ECO:0000256" key="1">
    <source>
        <dbReference type="ARBA" id="ARBA00022679"/>
    </source>
</evidence>
<dbReference type="EMBL" id="LFMY01000010">
    <property type="protein sequence ID" value="OKL58156.1"/>
    <property type="molecule type" value="Genomic_DNA"/>
</dbReference>
<feature type="compositionally biased region" description="Basic and acidic residues" evidence="2">
    <location>
        <begin position="417"/>
        <end position="428"/>
    </location>
</feature>
<dbReference type="STRING" id="1441469.A0A225AT80"/>
<dbReference type="Gene3D" id="3.30.559.10">
    <property type="entry name" value="Chloramphenicol acetyltransferase-like domain"/>
    <property type="match status" value="2"/>
</dbReference>
<accession>A0A225AT80</accession>
<comment type="caution">
    <text evidence="3">The sequence shown here is derived from an EMBL/GenBank/DDBJ whole genome shotgun (WGS) entry which is preliminary data.</text>
</comment>
<protein>
    <submittedName>
        <fullName evidence="3">Uncharacterized protein</fullName>
    </submittedName>
</protein>
<dbReference type="Proteomes" id="UP000214365">
    <property type="component" value="Unassembled WGS sequence"/>
</dbReference>
<dbReference type="OrthoDB" id="21502at2759"/>
<dbReference type="AlphaFoldDB" id="A0A225AT80"/>
<name>A0A225AT80_TALAT</name>